<dbReference type="AlphaFoldDB" id="A0A3Q0R0N2"/>
<dbReference type="Ensembl" id="ENSACIT00000005677.1">
    <property type="protein sequence ID" value="ENSACIP00000005509.1"/>
    <property type="gene ID" value="ENSACIG00000004355.1"/>
</dbReference>
<dbReference type="STRING" id="61819.ENSACIP00000005509"/>
<feature type="transmembrane region" description="Helical" evidence="3">
    <location>
        <begin position="20"/>
        <end position="43"/>
    </location>
</feature>
<keyword evidence="2" id="KW-0539">Nucleus</keyword>
<keyword evidence="3" id="KW-0812">Transmembrane</keyword>
<evidence type="ECO:0000313" key="6">
    <source>
        <dbReference type="Proteomes" id="UP000261340"/>
    </source>
</evidence>
<dbReference type="SUPFAM" id="SSF46689">
    <property type="entry name" value="Homeodomain-like"/>
    <property type="match status" value="1"/>
</dbReference>
<evidence type="ECO:0000313" key="5">
    <source>
        <dbReference type="Ensembl" id="ENSACIP00000005509.1"/>
    </source>
</evidence>
<protein>
    <submittedName>
        <fullName evidence="5">ALX homeobox 3</fullName>
    </submittedName>
</protein>
<dbReference type="GO" id="GO:0005634">
    <property type="term" value="C:nucleus"/>
    <property type="evidence" value="ECO:0007669"/>
    <property type="project" value="UniProtKB-SubCell"/>
</dbReference>
<dbReference type="Gene3D" id="1.10.10.60">
    <property type="entry name" value="Homeodomain-like"/>
    <property type="match status" value="1"/>
</dbReference>
<accession>A0A3Q0R0N2</accession>
<dbReference type="PROSITE" id="PS50071">
    <property type="entry name" value="HOMEOBOX_2"/>
    <property type="match status" value="1"/>
</dbReference>
<comment type="subcellular location">
    <subcellularLocation>
        <location evidence="1 2">Nucleus</location>
    </subcellularLocation>
</comment>
<feature type="domain" description="Homeobox" evidence="4">
    <location>
        <begin position="41"/>
        <end position="53"/>
    </location>
</feature>
<keyword evidence="6" id="KW-1185">Reference proteome</keyword>
<evidence type="ECO:0000256" key="2">
    <source>
        <dbReference type="PROSITE-ProRule" id="PRU00108"/>
    </source>
</evidence>
<name>A0A3Q0R0N2_AMPCI</name>
<sequence length="185" mass="19902">DSSAAAPAPFSPAMSSRNRTFPLLFLTVSACAGISTRPQWVWFQNRRAKWRKRERYGKIQEVRNHFAATYDISLLPRHDTYQMQSNLWPGAASGGGGGSGAGCVLGADSIPSSCMSPYSHPHSNLQGFMGMPTSPSINSLYSLHGFPGGLGSPSIEGPETEYKPTGLVALRMKAKEPGSILSWPT</sequence>
<feature type="DNA-binding region" description="Homeobox" evidence="2">
    <location>
        <begin position="43"/>
        <end position="54"/>
    </location>
</feature>
<proteinExistence type="predicted"/>
<keyword evidence="3" id="KW-0472">Membrane</keyword>
<reference evidence="5" key="2">
    <citation type="submission" date="2025-09" db="UniProtKB">
        <authorList>
            <consortium name="Ensembl"/>
        </authorList>
    </citation>
    <scope>IDENTIFICATION</scope>
</reference>
<keyword evidence="2" id="KW-0371">Homeobox</keyword>
<evidence type="ECO:0000256" key="3">
    <source>
        <dbReference type="SAM" id="Phobius"/>
    </source>
</evidence>
<dbReference type="GeneTree" id="ENSGT00940000160669"/>
<keyword evidence="2" id="KW-0238">DNA-binding</keyword>
<keyword evidence="3" id="KW-1133">Transmembrane helix</keyword>
<dbReference type="OMA" id="HHAINGL"/>
<dbReference type="PANTHER" id="PTHR24329:SF578">
    <property type="entry name" value="HOMEOBOX PROTEIN ARISTALESS-LIKE 3"/>
    <property type="match status" value="1"/>
</dbReference>
<evidence type="ECO:0000256" key="1">
    <source>
        <dbReference type="ARBA" id="ARBA00004123"/>
    </source>
</evidence>
<dbReference type="PANTHER" id="PTHR24329">
    <property type="entry name" value="HOMEOBOX PROTEIN ARISTALESS"/>
    <property type="match status" value="1"/>
</dbReference>
<dbReference type="CDD" id="cd00086">
    <property type="entry name" value="homeodomain"/>
    <property type="match status" value="1"/>
</dbReference>
<dbReference type="GO" id="GO:0000981">
    <property type="term" value="F:DNA-binding transcription factor activity, RNA polymerase II-specific"/>
    <property type="evidence" value="ECO:0007669"/>
    <property type="project" value="TreeGrafter"/>
</dbReference>
<dbReference type="InterPro" id="IPR050649">
    <property type="entry name" value="Paired_Homeobox_TFs"/>
</dbReference>
<dbReference type="GO" id="GO:0000977">
    <property type="term" value="F:RNA polymerase II transcription regulatory region sequence-specific DNA binding"/>
    <property type="evidence" value="ECO:0007669"/>
    <property type="project" value="TreeGrafter"/>
</dbReference>
<dbReference type="Proteomes" id="UP000261340">
    <property type="component" value="Unplaced"/>
</dbReference>
<dbReference type="InterPro" id="IPR009057">
    <property type="entry name" value="Homeodomain-like_sf"/>
</dbReference>
<reference evidence="5" key="1">
    <citation type="submission" date="2025-08" db="UniProtKB">
        <authorList>
            <consortium name="Ensembl"/>
        </authorList>
    </citation>
    <scope>IDENTIFICATION</scope>
</reference>
<dbReference type="InterPro" id="IPR001356">
    <property type="entry name" value="HD"/>
</dbReference>
<evidence type="ECO:0000259" key="4">
    <source>
        <dbReference type="PROSITE" id="PS50071"/>
    </source>
</evidence>
<organism evidence="5 6">
    <name type="scientific">Amphilophus citrinellus</name>
    <name type="common">Midas cichlid</name>
    <name type="synonym">Cichlasoma citrinellum</name>
    <dbReference type="NCBI Taxonomy" id="61819"/>
    <lineage>
        <taxon>Eukaryota</taxon>
        <taxon>Metazoa</taxon>
        <taxon>Chordata</taxon>
        <taxon>Craniata</taxon>
        <taxon>Vertebrata</taxon>
        <taxon>Euteleostomi</taxon>
        <taxon>Actinopterygii</taxon>
        <taxon>Neopterygii</taxon>
        <taxon>Teleostei</taxon>
        <taxon>Neoteleostei</taxon>
        <taxon>Acanthomorphata</taxon>
        <taxon>Ovalentaria</taxon>
        <taxon>Cichlomorphae</taxon>
        <taxon>Cichliformes</taxon>
        <taxon>Cichlidae</taxon>
        <taxon>New World cichlids</taxon>
        <taxon>Cichlasomatinae</taxon>
        <taxon>Heroini</taxon>
        <taxon>Amphilophus</taxon>
    </lineage>
</organism>